<feature type="coiled-coil region" evidence="1">
    <location>
        <begin position="1397"/>
        <end position="1442"/>
    </location>
</feature>
<feature type="region of interest" description="Disordered" evidence="2">
    <location>
        <begin position="1531"/>
        <end position="1576"/>
    </location>
</feature>
<dbReference type="InterPro" id="IPR015943">
    <property type="entry name" value="WD40/YVTN_repeat-like_dom_sf"/>
</dbReference>
<evidence type="ECO:0000313" key="7">
    <source>
        <dbReference type="Proteomes" id="UP000001025"/>
    </source>
</evidence>
<reference evidence="6 7" key="1">
    <citation type="journal article" date="2003" name="Proc. Natl. Acad. Sci. U.S.A.">
        <title>Complete genome sequence of the marine planctomycete Pirellula sp. strain 1.</title>
        <authorList>
            <person name="Gloeckner F.O."/>
            <person name="Kube M."/>
            <person name="Bauer M."/>
            <person name="Teeling H."/>
            <person name="Lombardot T."/>
            <person name="Ludwig W."/>
            <person name="Gade D."/>
            <person name="Beck A."/>
            <person name="Borzym K."/>
            <person name="Heitmann K."/>
            <person name="Rabus R."/>
            <person name="Schlesner H."/>
            <person name="Amann R."/>
            <person name="Reinhardt R."/>
        </authorList>
    </citation>
    <scope>NUCLEOTIDE SEQUENCE [LARGE SCALE GENOMIC DNA]</scope>
    <source>
        <strain evidence="7">DSM 10527 / NCIMB 13988 / SH1</strain>
    </source>
</reference>
<dbReference type="Proteomes" id="UP000001025">
    <property type="component" value="Chromosome"/>
</dbReference>
<dbReference type="Gene3D" id="2.130.10.10">
    <property type="entry name" value="YVTN repeat-like/Quinoprotein amine dehydrogenase"/>
    <property type="match status" value="2"/>
</dbReference>
<protein>
    <submittedName>
        <fullName evidence="6">Probable vegetatible incompatibility protein HET-E-1</fullName>
    </submittedName>
</protein>
<evidence type="ECO:0000259" key="3">
    <source>
        <dbReference type="Pfam" id="PF07583"/>
    </source>
</evidence>
<dbReference type="STRING" id="243090.RB2226"/>
<keyword evidence="7" id="KW-1185">Reference proteome</keyword>
<dbReference type="PATRIC" id="fig|243090.15.peg.1019"/>
<dbReference type="Pfam" id="PF07587">
    <property type="entry name" value="PSD1"/>
    <property type="match status" value="1"/>
</dbReference>
<feature type="domain" description="DUF1549" evidence="3">
    <location>
        <begin position="858"/>
        <end position="1043"/>
    </location>
</feature>
<dbReference type="Pfam" id="PF07583">
    <property type="entry name" value="PSCyt2"/>
    <property type="match status" value="1"/>
</dbReference>
<dbReference type="HOGENOM" id="CLU_239580_0_0_0"/>
<dbReference type="InterPro" id="IPR001680">
    <property type="entry name" value="WD40_rpt"/>
</dbReference>
<feature type="compositionally biased region" description="Acidic residues" evidence="2">
    <location>
        <begin position="1537"/>
        <end position="1563"/>
    </location>
</feature>
<dbReference type="eggNOG" id="COG2319">
    <property type="taxonomic scope" value="Bacteria"/>
</dbReference>
<dbReference type="InterPro" id="IPR036322">
    <property type="entry name" value="WD40_repeat_dom_sf"/>
</dbReference>
<dbReference type="SUPFAM" id="SSF50978">
    <property type="entry name" value="WD40 repeat-like"/>
    <property type="match status" value="1"/>
</dbReference>
<evidence type="ECO:0000259" key="4">
    <source>
        <dbReference type="Pfam" id="PF07587"/>
    </source>
</evidence>
<feature type="domain" description="DUF1553" evidence="4">
    <location>
        <begin position="1127"/>
        <end position="1355"/>
    </location>
</feature>
<dbReference type="PANTHER" id="PTHR35889:SF3">
    <property type="entry name" value="F-BOX DOMAIN-CONTAINING PROTEIN"/>
    <property type="match status" value="1"/>
</dbReference>
<dbReference type="SMART" id="SM00320">
    <property type="entry name" value="WD40"/>
    <property type="match status" value="6"/>
</dbReference>
<dbReference type="OrthoDB" id="289126at2"/>
<dbReference type="InParanoid" id="Q7UW71"/>
<dbReference type="Gene3D" id="2.60.40.1080">
    <property type="match status" value="1"/>
</dbReference>
<dbReference type="InterPro" id="IPR011444">
    <property type="entry name" value="DUF1549"/>
</dbReference>
<keyword evidence="1" id="KW-0175">Coiled coil</keyword>
<feature type="domain" description="Cytochrome C Planctomycete-type" evidence="5">
    <location>
        <begin position="71"/>
        <end position="128"/>
    </location>
</feature>
<sequence length="1785" mass="194737">MHLLGRKFVVIDISLVTLSKQSPRSPLPHLAVAGLFFLSALGAPPSSAANETDADNVSYHDDVLPILRTNCFGCHQGAKQLGEYVMTDFDALIRGGESGDAAIVPGDADSSYLISLITSHEGVAEMPKAPRKPLHETEVDTIRRWIEQGAKNDSPETSGPRFDADQPPVYAGPPTLPSIDLSPDEQTLAIAGYHEICLLDAKSGEMQTRLVGISPRINSVRFSPDGSRIAAAGGMPGELGELQIWNASTGKLELSRQITYDTITGLSWSPDGSKIAIGANDNTVRALDSATGEQVLFQGAHEDWIRDTVFTPDGKHLVSVARDMTCKLTEVETERFIDNVTSITPGALSGGLSSVAMHPSRDEIVVGGSDGVTKVYRVFRQTKRQIGDDANLVRNLPRLNGRIRQVVVNSAGTHLAAVATIDGHSELRVWKYDFTGELTDELKAILGKRVANRSADEKKKVDESVNQTTTQTVHFELPDAAAYSLELTNDGSVFVAANDGQIRHLEATGKLVRSFHAVPQDESVSNEVLAATAPTLDFADAKLEPADEASDVQPESAVAPSDVVEISVVPKSISLTSPYDYVQLVAIGKRHDGSTIDVTRQINVSKSDSYVSLPGGLIRPQSNSVGEVTVSFGSHQHTLPIEITGQSKFDVDFIRDVNPVLSRLGCNQGTCHGAQKGKNGFRLSLRGYDPIFDIRALTDDLAARRINPSAPDDSMMLRKPLGITPHEGGTLMKKGDPYHAVLHRWIADGSKLDLETPRVTSLEISPRNPVVQSTDARQQVRIVATYANGEARDVTREAFISSGNTEVATAKTGGMLHAVRRGEAPVLARFEGAYAATTLTVMGDRTGYEQAEVDTWGRIDELVAQKWDRMKIVPSDVADDATFLRRVHLDLTGLPPTSQTVREFLADETPTKLKRQAVIDRLIGNEDFVEYWTNKWADLLQVNRKFLGVEGTKLYRDWIRKAVEENRPYDEFAYQILTASGSNQTNPAASYYKVLRTPEDTMENTTHLFLGIRFNCNKCHDHPFERWTQDQYYELAAYFAKVDRKKDPDSGNRKIGGTAVEGATPLFEIIADSADSEVQHARTGEDVVPSFPYELAGNVANESEQQTRIAPLDGQTLVSKSNDTPTRREELASWMTDPANPYFARSYVNRIWGYMTGVGLIEPIDDIRAGNPPTNPLLLDYLTDEFIGSNFDTRHLMRLIVSSRTYQLSVESNQWNEDDHLNYSHATPRRLPAEVIFDAVHSLTGATSQIPGMPAGTRAAAATDSGVALTDGFLANLGRPVRETACECERGTDLQLGPVMALISGPTIGTAISDPKNELEKIVAENSTDEAVTEEIFLRALGRYPTDKERAAFATIHSQIAGDHETLVQRLADAEAAWTERFPKLEASRKEMLSKLANDIEARRVEIADERAKMEADRQKKIAEATQNLADQEAKLPELVAAFLAEKKADTEWHPLTPISLSATNQATLAVQPDRSVLASGKQGNGSYIVDFETNLTGITGFRVEALTDPSLPQDGPGRAGNFVVTEITVRAGSDGAESDGTESDGTESDGTESDGTESDGTESDGTGSDTKIQSKDLPTVKIARASADFLQNGFKIENTFDGNAGNQSAWAVSGANGHEHWATFQFAKPIESKGKTRLRFELAQNHNAKDHQLGRFRISVTTDSGEIPLGLSETFAAAERTPADQRGEALSKTIDQYVSTINPDLKSARDALNQAKRPLPEDAQIVALQKRRKRFEAETPIDPSLVELRANVERSKTQLGSVRLTAAEDLVWALVNSPAFLFNH</sequence>
<dbReference type="Pfam" id="PF07635">
    <property type="entry name" value="PSCyt1"/>
    <property type="match status" value="1"/>
</dbReference>
<proteinExistence type="predicted"/>
<feature type="region of interest" description="Disordered" evidence="2">
    <location>
        <begin position="148"/>
        <end position="178"/>
    </location>
</feature>
<evidence type="ECO:0000256" key="1">
    <source>
        <dbReference type="SAM" id="Coils"/>
    </source>
</evidence>
<dbReference type="eggNOG" id="COG3064">
    <property type="taxonomic scope" value="Bacteria"/>
</dbReference>
<evidence type="ECO:0000313" key="6">
    <source>
        <dbReference type="EMBL" id="CAD72498.1"/>
    </source>
</evidence>
<evidence type="ECO:0000259" key="5">
    <source>
        <dbReference type="Pfam" id="PF07635"/>
    </source>
</evidence>
<dbReference type="KEGG" id="rba:RB2226"/>
<dbReference type="RefSeq" id="WP_011118726.1">
    <property type="nucleotide sequence ID" value="NC_005027.1"/>
</dbReference>
<organism evidence="6 7">
    <name type="scientific">Rhodopirellula baltica (strain DSM 10527 / NCIMB 13988 / SH1)</name>
    <dbReference type="NCBI Taxonomy" id="243090"/>
    <lineage>
        <taxon>Bacteria</taxon>
        <taxon>Pseudomonadati</taxon>
        <taxon>Planctomycetota</taxon>
        <taxon>Planctomycetia</taxon>
        <taxon>Pirellulales</taxon>
        <taxon>Pirellulaceae</taxon>
        <taxon>Rhodopirellula</taxon>
    </lineage>
</organism>
<name>Q7UW71_RHOBA</name>
<accession>Q7UW71</accession>
<gene>
    <name evidence="6" type="ordered locus">RB2226</name>
</gene>
<dbReference type="PANTHER" id="PTHR35889">
    <property type="entry name" value="CYCLOINULO-OLIGOSACCHARIDE FRUCTANOTRANSFERASE-RELATED"/>
    <property type="match status" value="1"/>
</dbReference>
<dbReference type="Pfam" id="PF00400">
    <property type="entry name" value="WD40"/>
    <property type="match status" value="2"/>
</dbReference>
<dbReference type="InterPro" id="IPR022655">
    <property type="entry name" value="DUF1553"/>
</dbReference>
<dbReference type="EMBL" id="BX294136">
    <property type="protein sequence ID" value="CAD72498.1"/>
    <property type="molecule type" value="Genomic_DNA"/>
</dbReference>
<evidence type="ECO:0000256" key="2">
    <source>
        <dbReference type="SAM" id="MobiDB-lite"/>
    </source>
</evidence>
<dbReference type="EnsemblBacteria" id="CAD72498">
    <property type="protein sequence ID" value="CAD72498"/>
    <property type="gene ID" value="RB2226"/>
</dbReference>
<dbReference type="InterPro" id="IPR011429">
    <property type="entry name" value="Cyt_c_Planctomycete-type"/>
</dbReference>